<proteinExistence type="predicted"/>
<dbReference type="STRING" id="1123269.NX02_08570"/>
<organism evidence="1 2">
    <name type="scientific">Sphingomonas sanxanigenens DSM 19645 = NX02</name>
    <dbReference type="NCBI Taxonomy" id="1123269"/>
    <lineage>
        <taxon>Bacteria</taxon>
        <taxon>Pseudomonadati</taxon>
        <taxon>Pseudomonadota</taxon>
        <taxon>Alphaproteobacteria</taxon>
        <taxon>Sphingomonadales</taxon>
        <taxon>Sphingomonadaceae</taxon>
        <taxon>Sphingomonas</taxon>
    </lineage>
</organism>
<keyword evidence="2" id="KW-1185">Reference proteome</keyword>
<dbReference type="Proteomes" id="UP000018851">
    <property type="component" value="Chromosome"/>
</dbReference>
<evidence type="ECO:0000313" key="1">
    <source>
        <dbReference type="EMBL" id="AHE53437.1"/>
    </source>
</evidence>
<dbReference type="EMBL" id="CP006644">
    <property type="protein sequence ID" value="AHE53437.1"/>
    <property type="molecule type" value="Genomic_DNA"/>
</dbReference>
<dbReference type="AlphaFoldDB" id="W0AAC1"/>
<reference evidence="1 2" key="1">
    <citation type="submission" date="2013-07" db="EMBL/GenBank/DDBJ databases">
        <title>Completed genome of Sphingomonas sanxanigenens NX02.</title>
        <authorList>
            <person name="Ma T."/>
            <person name="Huang H."/>
            <person name="Wu M."/>
            <person name="Li X."/>
            <person name="Li G."/>
        </authorList>
    </citation>
    <scope>NUCLEOTIDE SEQUENCE [LARGE SCALE GENOMIC DNA]</scope>
    <source>
        <strain evidence="1 2">NX02</strain>
    </source>
</reference>
<gene>
    <name evidence="1" type="ORF">NX02_08570</name>
</gene>
<accession>W0AAC1</accession>
<dbReference type="PATRIC" id="fig|1123269.5.peg.1680"/>
<protein>
    <submittedName>
        <fullName evidence="1">Uncharacterized protein</fullName>
    </submittedName>
</protein>
<dbReference type="HOGENOM" id="CLU_2182274_0_0_5"/>
<name>W0AAC1_9SPHN</name>
<dbReference type="KEGG" id="ssan:NX02_08570"/>
<dbReference type="RefSeq" id="WP_025291695.1">
    <property type="nucleotide sequence ID" value="NZ_CP006644.1"/>
</dbReference>
<evidence type="ECO:0000313" key="2">
    <source>
        <dbReference type="Proteomes" id="UP000018851"/>
    </source>
</evidence>
<dbReference type="OrthoDB" id="8446334at2"/>
<sequence length="109" mass="11589">MAERVYWISFRLADDGAAGVREEALVGVVRKLAATSGPCWQSNPSFLMFRSAYPLGTVASRVAGAIDPSRDTAVVGIVDQRGGWAIGVLEDRDILELVPGMKRAAGAIN</sequence>